<protein>
    <submittedName>
        <fullName evidence="9">BCCT family transporter</fullName>
    </submittedName>
</protein>
<evidence type="ECO:0000256" key="1">
    <source>
        <dbReference type="ARBA" id="ARBA00004651"/>
    </source>
</evidence>
<feature type="transmembrane region" description="Helical" evidence="8">
    <location>
        <begin position="206"/>
        <end position="234"/>
    </location>
</feature>
<comment type="similarity">
    <text evidence="2">Belongs to the BCCT transporter (TC 2.A.15) family.</text>
</comment>
<dbReference type="NCBIfam" id="TIGR00842">
    <property type="entry name" value="bcct"/>
    <property type="match status" value="1"/>
</dbReference>
<dbReference type="InterPro" id="IPR000060">
    <property type="entry name" value="BCCT_transptr"/>
</dbReference>
<dbReference type="GO" id="GO:0005886">
    <property type="term" value="C:plasma membrane"/>
    <property type="evidence" value="ECO:0007669"/>
    <property type="project" value="UniProtKB-SubCell"/>
</dbReference>
<feature type="transmembrane region" description="Helical" evidence="8">
    <location>
        <begin position="491"/>
        <end position="511"/>
    </location>
</feature>
<evidence type="ECO:0000256" key="3">
    <source>
        <dbReference type="ARBA" id="ARBA00022448"/>
    </source>
</evidence>
<dbReference type="GO" id="GO:0022857">
    <property type="term" value="F:transmembrane transporter activity"/>
    <property type="evidence" value="ECO:0007669"/>
    <property type="project" value="InterPro"/>
</dbReference>
<dbReference type="PANTHER" id="PTHR30047:SF7">
    <property type="entry name" value="HIGH-AFFINITY CHOLINE TRANSPORT PROTEIN"/>
    <property type="match status" value="1"/>
</dbReference>
<comment type="caution">
    <text evidence="9">The sequence shown here is derived from an EMBL/GenBank/DDBJ whole genome shotgun (WGS) entry which is preliminary data.</text>
</comment>
<evidence type="ECO:0000256" key="5">
    <source>
        <dbReference type="ARBA" id="ARBA00022692"/>
    </source>
</evidence>
<accession>A0AAI9DPS2</accession>
<dbReference type="AlphaFoldDB" id="A0AAI9DPS2"/>
<feature type="transmembrane region" description="Helical" evidence="8">
    <location>
        <begin position="26"/>
        <end position="48"/>
    </location>
</feature>
<keyword evidence="7 8" id="KW-0472">Membrane</keyword>
<dbReference type="PROSITE" id="PS01303">
    <property type="entry name" value="BCCT"/>
    <property type="match status" value="1"/>
</dbReference>
<dbReference type="Pfam" id="PF02028">
    <property type="entry name" value="BCCT"/>
    <property type="match status" value="1"/>
</dbReference>
<feature type="transmembrane region" description="Helical" evidence="8">
    <location>
        <begin position="334"/>
        <end position="351"/>
    </location>
</feature>
<evidence type="ECO:0000313" key="9">
    <source>
        <dbReference type="EMBL" id="EML1473664.1"/>
    </source>
</evidence>
<dbReference type="PANTHER" id="PTHR30047">
    <property type="entry name" value="HIGH-AFFINITY CHOLINE TRANSPORT PROTEIN-RELATED"/>
    <property type="match status" value="1"/>
</dbReference>
<feature type="transmembrane region" description="Helical" evidence="8">
    <location>
        <begin position="278"/>
        <end position="298"/>
    </location>
</feature>
<feature type="transmembrane region" description="Helical" evidence="8">
    <location>
        <begin position="161"/>
        <end position="179"/>
    </location>
</feature>
<dbReference type="RefSeq" id="WP_045290325.1">
    <property type="nucleotide sequence ID" value="NZ_JZYL01000036.1"/>
</dbReference>
<feature type="transmembrane region" description="Helical" evidence="8">
    <location>
        <begin position="466"/>
        <end position="485"/>
    </location>
</feature>
<keyword evidence="4" id="KW-1003">Cell membrane</keyword>
<evidence type="ECO:0000256" key="8">
    <source>
        <dbReference type="SAM" id="Phobius"/>
    </source>
</evidence>
<gene>
    <name evidence="9" type="ORF">QEG54_004474</name>
</gene>
<keyword evidence="3" id="KW-0813">Transport</keyword>
<proteinExistence type="inferred from homology"/>
<dbReference type="InterPro" id="IPR018093">
    <property type="entry name" value="BCCT_CS"/>
</dbReference>
<evidence type="ECO:0000256" key="4">
    <source>
        <dbReference type="ARBA" id="ARBA00022475"/>
    </source>
</evidence>
<evidence type="ECO:0000256" key="6">
    <source>
        <dbReference type="ARBA" id="ARBA00022989"/>
    </source>
</evidence>
<name>A0AAI9DPS2_PLUGE</name>
<reference evidence="9" key="1">
    <citation type="submission" date="2024-02" db="EMBL/GenBank/DDBJ databases">
        <authorList>
            <consortium name="Clinical and Environmental Microbiology Branch: Whole genome sequencing antimicrobial resistance pathogens in the healthcare setting"/>
        </authorList>
    </citation>
    <scope>NUCLEOTIDE SEQUENCE</scope>
    <source>
        <strain evidence="9">2021DK-00143</strain>
    </source>
</reference>
<feature type="transmembrane region" description="Helical" evidence="8">
    <location>
        <begin position="106"/>
        <end position="127"/>
    </location>
</feature>
<keyword evidence="5 8" id="KW-0812">Transmembrane</keyword>
<keyword evidence="6 8" id="KW-1133">Transmembrane helix</keyword>
<comment type="subcellular location">
    <subcellularLocation>
        <location evidence="1">Cell membrane</location>
        <topology evidence="1">Multi-pass membrane protein</topology>
    </subcellularLocation>
</comment>
<evidence type="ECO:0000256" key="2">
    <source>
        <dbReference type="ARBA" id="ARBA00005658"/>
    </source>
</evidence>
<feature type="transmembrane region" description="Helical" evidence="8">
    <location>
        <begin position="68"/>
        <end position="86"/>
    </location>
</feature>
<feature type="transmembrane region" description="Helical" evidence="8">
    <location>
        <begin position="416"/>
        <end position="436"/>
    </location>
</feature>
<feature type="transmembrane region" description="Helical" evidence="8">
    <location>
        <begin position="246"/>
        <end position="266"/>
    </location>
</feature>
<dbReference type="EMBL" id="ABLOKC030000033">
    <property type="protein sequence ID" value="EML1473664.1"/>
    <property type="molecule type" value="Genomic_DNA"/>
</dbReference>
<feature type="transmembrane region" description="Helical" evidence="8">
    <location>
        <begin position="363"/>
        <end position="381"/>
    </location>
</feature>
<organism evidence="9">
    <name type="scientific">Pluralibacter gergoviae</name>
    <name type="common">Enterobacter gergoviae</name>
    <dbReference type="NCBI Taxonomy" id="61647"/>
    <lineage>
        <taxon>Bacteria</taxon>
        <taxon>Pseudomonadati</taxon>
        <taxon>Pseudomonadota</taxon>
        <taxon>Gammaproteobacteria</taxon>
        <taxon>Enterobacterales</taxon>
        <taxon>Enterobacteriaceae</taxon>
        <taxon>Pluralibacter</taxon>
    </lineage>
</organism>
<evidence type="ECO:0000256" key="7">
    <source>
        <dbReference type="ARBA" id="ARBA00023136"/>
    </source>
</evidence>
<sequence length="531" mass="58096">MRHSAEESLQPIEGLQPVKSHPPVRVNLPVFLGSASVILLLGLLTVLFPQGSQRWLSHAQSWVSDVFGWYYMLLMVACMLFVFWLAMSRYGRLRLGHDDESPAFSYLSWVTMLFSAGIGIALVYYGAYEPLDHFLRPPEGPGGTVEAARQAMAITFLHWGLHGWALYALIATALGWFAYRRDQPLALRSALYPLFGERIRGGIGHLVDAFGILVTVISMVTNLGIGALLVNSGLNYLFHVPQTTQLLMAIIVVMMIVATLAAVTGIEKGIAMLSNINVGFLCLLLLFIFVAGPTLNLINGLLQNTGDYLTTIIGRSFDVYLYGKARQWQGAWTLFYWAWWVAWAPFVGLFIARISRGRTIRELILGVMLIPLGFTLAWLSLFGNTAISLVLEHGQTLLGKVALADPPMAVYKLLEYLPGINITAALTIILSFVLFLTPVDSGTLMIANLSSVGGTVSDDAPAWLRVFWAVVTTVVCAGLLLAGNFSAMQTAVVLCGLPFSLVIVLYMVSLLKDLRQTDAAGADPHRRASLS</sequence>